<gene>
    <name evidence="1" type="ORF">V2H45_19695</name>
</gene>
<evidence type="ECO:0000313" key="2">
    <source>
        <dbReference type="Proteomes" id="UP001333818"/>
    </source>
</evidence>
<name>A0AAW9Q6X6_9CYAN</name>
<dbReference type="EMBL" id="JAZBJZ010000103">
    <property type="protein sequence ID" value="MEE3718973.1"/>
    <property type="molecule type" value="Genomic_DNA"/>
</dbReference>
<keyword evidence="2" id="KW-1185">Reference proteome</keyword>
<dbReference type="AlphaFoldDB" id="A0AAW9Q6X6"/>
<proteinExistence type="predicted"/>
<dbReference type="RefSeq" id="WP_330485409.1">
    <property type="nucleotide sequence ID" value="NZ_JAZBJZ010000103.1"/>
</dbReference>
<dbReference type="Proteomes" id="UP001333818">
    <property type="component" value="Unassembled WGS sequence"/>
</dbReference>
<protein>
    <submittedName>
        <fullName evidence="1">Uncharacterized protein</fullName>
    </submittedName>
</protein>
<comment type="caution">
    <text evidence="1">The sequence shown here is derived from an EMBL/GenBank/DDBJ whole genome shotgun (WGS) entry which is preliminary data.</text>
</comment>
<reference evidence="1" key="1">
    <citation type="submission" date="2024-01" db="EMBL/GenBank/DDBJ databases">
        <title>Bank of Algae and Cyanobacteria of the Azores (BACA) strain genomes.</title>
        <authorList>
            <person name="Luz R."/>
            <person name="Cordeiro R."/>
            <person name="Fonseca A."/>
            <person name="Goncalves V."/>
        </authorList>
    </citation>
    <scope>NUCLEOTIDE SEQUENCE</scope>
    <source>
        <strain evidence="1">BACA0141</strain>
    </source>
</reference>
<organism evidence="1 2">
    <name type="scientific">Tumidithrix elongata BACA0141</name>
    <dbReference type="NCBI Taxonomy" id="2716417"/>
    <lineage>
        <taxon>Bacteria</taxon>
        <taxon>Bacillati</taxon>
        <taxon>Cyanobacteriota</taxon>
        <taxon>Cyanophyceae</taxon>
        <taxon>Pseudanabaenales</taxon>
        <taxon>Pseudanabaenaceae</taxon>
        <taxon>Tumidithrix</taxon>
        <taxon>Tumidithrix elongata</taxon>
    </lineage>
</organism>
<sequence>MEQNVIQLLLRVLQTDNPQQAVMGLLPENRQSGFKLLPKHRDRNL</sequence>
<evidence type="ECO:0000313" key="1">
    <source>
        <dbReference type="EMBL" id="MEE3718973.1"/>
    </source>
</evidence>
<accession>A0AAW9Q6X6</accession>